<feature type="region of interest" description="Disordered" evidence="9">
    <location>
        <begin position="292"/>
        <end position="331"/>
    </location>
</feature>
<dbReference type="GO" id="GO:0003774">
    <property type="term" value="F:cytoskeletal motor activity"/>
    <property type="evidence" value="ECO:0007669"/>
    <property type="project" value="InterPro"/>
</dbReference>
<dbReference type="Gene3D" id="3.30.300.30">
    <property type="match status" value="1"/>
</dbReference>
<evidence type="ECO:0000256" key="3">
    <source>
        <dbReference type="ARBA" id="ARBA00007971"/>
    </source>
</evidence>
<accession>A0A3B0RBY8</accession>
<keyword evidence="8" id="KW-0975">Bacterial flagellum</keyword>
<sequence>MNWNVHAEKLSSSMAALGAKRIAILAFVGTLVFVIVAVSSVFLTRPQYEALYTGLDPQDVNNIGIALNEAQIPFDVSKDGKTVKVAFGKTSKARMLLAEKNLPRSAKAGYELFDNLGSLGLTSFMQEITLVRALEGEITRTVQQLRGVKAARVHIVMPKGRSFRRKTQTPTASVIIRTDASYSFSSAESIRHLVAAAIPGLTVDAVTVMNTDGSLLASGKNRDSAVPRQLMSLELGVSNQIKENIRTTLTPYLGAENFQISVAVRLDTDKRKTTQTIFDPASRVERSVREIKEKGSAENANTSSAVSVDQDIPETKTEAGPSQKNSENKERKEKLINYEVSSKTVTTVGMGYLIKNISIAAVINEAAFKNGAGKALSAEQMKVQRLEIEQLVSSAAGFDVSRGDKLKVTAVKFRTLADPLQPVASAGITEYLFRILPNFINGLVFLGVTGLVVFFGLRPATKALLLVGEQVESKQLERAQTPVSLDRVDEVPKLGNEGAAAQALKNQQAPVNLIEDVVGNVSETPVKRLEQMIEFDEEQAASVLKNWVHEESAA</sequence>
<dbReference type="NCBIfam" id="TIGR00206">
    <property type="entry name" value="fliF"/>
    <property type="match status" value="1"/>
</dbReference>
<evidence type="ECO:0000256" key="5">
    <source>
        <dbReference type="ARBA" id="ARBA00022692"/>
    </source>
</evidence>
<dbReference type="PIRSF" id="PIRSF004862">
    <property type="entry name" value="FliF"/>
    <property type="match status" value="1"/>
</dbReference>
<dbReference type="InterPro" id="IPR006182">
    <property type="entry name" value="FliF_N_dom"/>
</dbReference>
<evidence type="ECO:0000256" key="6">
    <source>
        <dbReference type="ARBA" id="ARBA00022989"/>
    </source>
</evidence>
<feature type="domain" description="Flagellar M-ring N-terminal" evidence="11">
    <location>
        <begin position="44"/>
        <end position="217"/>
    </location>
</feature>
<dbReference type="InterPro" id="IPR043427">
    <property type="entry name" value="YscJ/FliF"/>
</dbReference>
<dbReference type="PRINTS" id="PR01009">
    <property type="entry name" value="FLGMRINGFLIF"/>
</dbReference>
<keyword evidence="4" id="KW-1003">Cell membrane</keyword>
<evidence type="ECO:0000259" key="11">
    <source>
        <dbReference type="Pfam" id="PF01514"/>
    </source>
</evidence>
<comment type="similarity">
    <text evidence="3">Belongs to the FliF family.</text>
</comment>
<dbReference type="AlphaFoldDB" id="A0A3B0RBY8"/>
<keyword evidence="5 10" id="KW-0812">Transmembrane</keyword>
<keyword evidence="7 10" id="KW-0472">Membrane</keyword>
<evidence type="ECO:0000256" key="2">
    <source>
        <dbReference type="ARBA" id="ARBA00004651"/>
    </source>
</evidence>
<dbReference type="Pfam" id="PF08345">
    <property type="entry name" value="YscJ_FliF_C"/>
    <property type="match status" value="1"/>
</dbReference>
<dbReference type="PANTHER" id="PTHR30046">
    <property type="entry name" value="FLAGELLAR M-RING PROTEIN"/>
    <property type="match status" value="1"/>
</dbReference>
<dbReference type="InterPro" id="IPR045851">
    <property type="entry name" value="AMP-bd_C_sf"/>
</dbReference>
<evidence type="ECO:0000256" key="10">
    <source>
        <dbReference type="SAM" id="Phobius"/>
    </source>
</evidence>
<dbReference type="GO" id="GO:0005886">
    <property type="term" value="C:plasma membrane"/>
    <property type="evidence" value="ECO:0007669"/>
    <property type="project" value="UniProtKB-SubCell"/>
</dbReference>
<feature type="transmembrane region" description="Helical" evidence="10">
    <location>
        <begin position="21"/>
        <end position="43"/>
    </location>
</feature>
<dbReference type="Gene3D" id="3.30.70.1530">
    <property type="entry name" value="Hypothetical protein rpa1041"/>
    <property type="match status" value="1"/>
</dbReference>
<keyword evidence="13" id="KW-0282">Flagellum</keyword>
<evidence type="ECO:0000256" key="7">
    <source>
        <dbReference type="ARBA" id="ARBA00023136"/>
    </source>
</evidence>
<evidence type="ECO:0000256" key="1">
    <source>
        <dbReference type="ARBA" id="ARBA00004117"/>
    </source>
</evidence>
<dbReference type="PANTHER" id="PTHR30046:SF0">
    <property type="entry name" value="FLAGELLAR M-RING PROTEIN"/>
    <property type="match status" value="1"/>
</dbReference>
<dbReference type="GO" id="GO:0009431">
    <property type="term" value="C:bacterial-type flagellum basal body, MS ring"/>
    <property type="evidence" value="ECO:0007669"/>
    <property type="project" value="InterPro"/>
</dbReference>
<keyword evidence="6 10" id="KW-1133">Transmembrane helix</keyword>
<feature type="domain" description="Flagellar M-ring C-terminal" evidence="12">
    <location>
        <begin position="249"/>
        <end position="413"/>
    </location>
</feature>
<feature type="compositionally biased region" description="Polar residues" evidence="9">
    <location>
        <begin position="298"/>
        <end position="307"/>
    </location>
</feature>
<organism evidence="13">
    <name type="scientific">hydrothermal vent metagenome</name>
    <dbReference type="NCBI Taxonomy" id="652676"/>
    <lineage>
        <taxon>unclassified sequences</taxon>
        <taxon>metagenomes</taxon>
        <taxon>ecological metagenomes</taxon>
    </lineage>
</organism>
<dbReference type="Pfam" id="PF01514">
    <property type="entry name" value="YscJ_FliF"/>
    <property type="match status" value="1"/>
</dbReference>
<keyword evidence="13" id="KW-0969">Cilium</keyword>
<name>A0A3B0RBY8_9ZZZZ</name>
<proteinExistence type="inferred from homology"/>
<evidence type="ECO:0000256" key="8">
    <source>
        <dbReference type="ARBA" id="ARBA00023143"/>
    </source>
</evidence>
<dbReference type="EMBL" id="UOEC01000057">
    <property type="protein sequence ID" value="VAV89087.1"/>
    <property type="molecule type" value="Genomic_DNA"/>
</dbReference>
<feature type="transmembrane region" description="Helical" evidence="10">
    <location>
        <begin position="439"/>
        <end position="457"/>
    </location>
</feature>
<evidence type="ECO:0000256" key="9">
    <source>
        <dbReference type="SAM" id="MobiDB-lite"/>
    </source>
</evidence>
<comment type="subcellular location">
    <subcellularLocation>
        <location evidence="1">Bacterial flagellum basal body</location>
    </subcellularLocation>
    <subcellularLocation>
        <location evidence="2">Cell membrane</location>
        <topology evidence="2">Multi-pass membrane protein</topology>
    </subcellularLocation>
</comment>
<gene>
    <name evidence="13" type="ORF">MNBD_ALPHA08-1567</name>
</gene>
<dbReference type="InterPro" id="IPR000067">
    <property type="entry name" value="FlgMring_FliF"/>
</dbReference>
<keyword evidence="13" id="KW-0966">Cell projection</keyword>
<dbReference type="InterPro" id="IPR013556">
    <property type="entry name" value="Flag_M-ring_C"/>
</dbReference>
<evidence type="ECO:0000256" key="4">
    <source>
        <dbReference type="ARBA" id="ARBA00022475"/>
    </source>
</evidence>
<reference evidence="13" key="1">
    <citation type="submission" date="2018-06" db="EMBL/GenBank/DDBJ databases">
        <authorList>
            <person name="Zhirakovskaya E."/>
        </authorList>
    </citation>
    <scope>NUCLEOTIDE SEQUENCE</scope>
</reference>
<evidence type="ECO:0000259" key="12">
    <source>
        <dbReference type="Pfam" id="PF08345"/>
    </source>
</evidence>
<dbReference type="GO" id="GO:0071973">
    <property type="term" value="P:bacterial-type flagellum-dependent cell motility"/>
    <property type="evidence" value="ECO:0007669"/>
    <property type="project" value="InterPro"/>
</dbReference>
<protein>
    <submittedName>
        <fullName evidence="13">Flagellar M-ring protein FliF</fullName>
    </submittedName>
</protein>
<evidence type="ECO:0000313" key="13">
    <source>
        <dbReference type="EMBL" id="VAV89087.1"/>
    </source>
</evidence>